<reference evidence="1 2" key="1">
    <citation type="submission" date="2022-01" db="EMBL/GenBank/DDBJ databases">
        <title>A high-quality chromosome-level genome assembly of rohu carp, Labeo rohita.</title>
        <authorList>
            <person name="Arick M.A. II"/>
            <person name="Hsu C.-Y."/>
            <person name="Magbanua Z."/>
            <person name="Pechanova O."/>
            <person name="Grover C."/>
            <person name="Miller E."/>
            <person name="Thrash A."/>
            <person name="Ezzel L."/>
            <person name="Alam S."/>
            <person name="Benzie J."/>
            <person name="Hamilton M."/>
            <person name="Karsi A."/>
            <person name="Lawrence M.L."/>
            <person name="Peterson D.G."/>
        </authorList>
    </citation>
    <scope>NUCLEOTIDE SEQUENCE [LARGE SCALE GENOMIC DNA]</scope>
    <source>
        <strain evidence="2">BAU-BD-2019</strain>
        <tissue evidence="1">Blood</tissue>
    </source>
</reference>
<name>A0ABQ8L9W3_LABRO</name>
<accession>A0ABQ8L9W3</accession>
<dbReference type="Gene3D" id="3.10.10.10">
    <property type="entry name" value="HIV Type 1 Reverse Transcriptase, subunit A, domain 1"/>
    <property type="match status" value="1"/>
</dbReference>
<dbReference type="PANTHER" id="PTHR33064">
    <property type="entry name" value="POL PROTEIN"/>
    <property type="match status" value="1"/>
</dbReference>
<protein>
    <submittedName>
        <fullName evidence="1">Transposon Ty3-I Gag-Pol polyprotein</fullName>
    </submittedName>
</protein>
<gene>
    <name evidence="1" type="ORF">H4Q32_026704</name>
</gene>
<dbReference type="Proteomes" id="UP000830375">
    <property type="component" value="Unassembled WGS sequence"/>
</dbReference>
<dbReference type="InterPro" id="IPR043128">
    <property type="entry name" value="Rev_trsase/Diguanyl_cyclase"/>
</dbReference>
<organism evidence="1 2">
    <name type="scientific">Labeo rohita</name>
    <name type="common">Indian major carp</name>
    <name type="synonym">Cyprinus rohita</name>
    <dbReference type="NCBI Taxonomy" id="84645"/>
    <lineage>
        <taxon>Eukaryota</taxon>
        <taxon>Metazoa</taxon>
        <taxon>Chordata</taxon>
        <taxon>Craniata</taxon>
        <taxon>Vertebrata</taxon>
        <taxon>Euteleostomi</taxon>
        <taxon>Actinopterygii</taxon>
        <taxon>Neopterygii</taxon>
        <taxon>Teleostei</taxon>
        <taxon>Ostariophysi</taxon>
        <taxon>Cypriniformes</taxon>
        <taxon>Cyprinidae</taxon>
        <taxon>Labeoninae</taxon>
        <taxon>Labeonini</taxon>
        <taxon>Labeo</taxon>
    </lineage>
</organism>
<evidence type="ECO:0000313" key="1">
    <source>
        <dbReference type="EMBL" id="KAI2647530.1"/>
    </source>
</evidence>
<dbReference type="Gene3D" id="3.30.70.270">
    <property type="match status" value="1"/>
</dbReference>
<dbReference type="InterPro" id="IPR051320">
    <property type="entry name" value="Viral_Replic_Matur_Polypro"/>
</dbReference>
<proteinExistence type="predicted"/>
<dbReference type="SUPFAM" id="SSF56672">
    <property type="entry name" value="DNA/RNA polymerases"/>
    <property type="match status" value="2"/>
</dbReference>
<comment type="caution">
    <text evidence="1">The sequence shown here is derived from an EMBL/GenBank/DDBJ whole genome shotgun (WGS) entry which is preliminary data.</text>
</comment>
<evidence type="ECO:0000313" key="2">
    <source>
        <dbReference type="Proteomes" id="UP000830375"/>
    </source>
</evidence>
<keyword evidence="2" id="KW-1185">Reference proteome</keyword>
<sequence length="221" mass="25118">MFSPLPGQTNLIQHHIETEPGVVVHSWPYCLAEHKKKVVRSELEVMLEIGVIEESQSDWTSPIVLVPKMDGSVWFCVDYHKKNLPSPRCLDYTNLLRYLLGCSGHRLLADESGSVSDQIWGIPQEFIMARYYRIQPFSCSVTCLRPKAKKEVRQLLGLAGFYRRFVPNYLDLTSPLTDLTKNPDRCIGQGAWSLLSQEIEGEERPVLYMGICEGVTTAMNI</sequence>
<dbReference type="PANTHER" id="PTHR33064:SF37">
    <property type="entry name" value="RIBONUCLEASE H"/>
    <property type="match status" value="1"/>
</dbReference>
<dbReference type="InterPro" id="IPR043502">
    <property type="entry name" value="DNA/RNA_pol_sf"/>
</dbReference>
<dbReference type="EMBL" id="JACTAM010000279">
    <property type="protein sequence ID" value="KAI2647530.1"/>
    <property type="molecule type" value="Genomic_DNA"/>
</dbReference>